<evidence type="ECO:0000256" key="3">
    <source>
        <dbReference type="SAM" id="MobiDB-lite"/>
    </source>
</evidence>
<dbReference type="GO" id="GO:0003677">
    <property type="term" value="F:DNA binding"/>
    <property type="evidence" value="ECO:0007669"/>
    <property type="project" value="InterPro"/>
</dbReference>
<dbReference type="EMBL" id="JACYCF010000010">
    <property type="protein sequence ID" value="KAF8754806.1"/>
    <property type="molecule type" value="Genomic_DNA"/>
</dbReference>
<accession>A0A8H7M6Q8</accession>
<dbReference type="CDD" id="cd03784">
    <property type="entry name" value="GT1_Gtf-like"/>
    <property type="match status" value="1"/>
</dbReference>
<name>A0A8H7M6Q8_9AGAM</name>
<dbReference type="Pfam" id="PF06722">
    <property type="entry name" value="EryCIII-like_C"/>
    <property type="match status" value="1"/>
</dbReference>
<dbReference type="InterPro" id="IPR050426">
    <property type="entry name" value="Glycosyltransferase_28"/>
</dbReference>
<dbReference type="GO" id="GO:0016906">
    <property type="term" value="F:sterol 3-beta-glucosyltransferase activity"/>
    <property type="evidence" value="ECO:0007669"/>
    <property type="project" value="UniProtKB-ARBA"/>
</dbReference>
<dbReference type="AlphaFoldDB" id="A0A8H7M6Q8"/>
<dbReference type="GO" id="GO:0015074">
    <property type="term" value="P:DNA integration"/>
    <property type="evidence" value="ECO:0007669"/>
    <property type="project" value="InterPro"/>
</dbReference>
<protein>
    <submittedName>
        <fullName evidence="5">Glycosyltransferase family 28 N-terminal domain</fullName>
    </submittedName>
</protein>
<evidence type="ECO:0000313" key="6">
    <source>
        <dbReference type="Proteomes" id="UP000614334"/>
    </source>
</evidence>
<feature type="domain" description="Erythromycin biosynthesis protein CIII-like C-terminal" evidence="4">
    <location>
        <begin position="497"/>
        <end position="581"/>
    </location>
</feature>
<dbReference type="InterPro" id="IPR013762">
    <property type="entry name" value="Integrase-like_cat_sf"/>
</dbReference>
<evidence type="ECO:0000313" key="5">
    <source>
        <dbReference type="EMBL" id="KAF8754806.1"/>
    </source>
</evidence>
<sequence>MPFRRTLRLARLRHTPSATPSRSSFVFPPASQPQPHPYPSNISIHLPRTKTSQAVGEVIHLTSQRDGLSPIAAIAAHLRINSGIPSSHHAFAYTSNDGPIRCLTREDFLARCNKIWTASGFSSFSGHSFRIGGTHAYLSSGVPSDVVKKMGRWSSDAFLKYWRNVDLLIELHAKDIMAPTHSSRQNIFSSRSAFGDAWGAALARPLACVRGRALRHPLASSSSLIPHLVSRPLAPALWGSSLGGAAPVAPRFGVPPLRPPPFSAAGPGRLSSIIFLVALSLPSSLCRPKAKCGVLRRSLCSPQNLYWAVQAGSGACPIVFPSTRTTSIASPLLAAPFTRVSPFFCKSRPPAPLSAHDWVLAAHPARSVARPGGSPVRRSASPAPTFLRPPLAVPAQGQVICLLSCRFLKATQLLLPEDVVGFYFLDMAKDYSPPRDLVEFLNAGPPPVYIGFGSIVLEDPKRITGTILTGVAQAGVRAIISPGWGGLDEEMIKSAGPHVFALGNVPHDWLFQYVSAVCHHGGAGTTAAGLKCGKPTIIVPFFGDQPWWATQIASRGAGPPPLDHKTLTPEMFASAIRIALSPSSLGAAKQVGKMIMREVRDGAGKGVESFHRHLPLLDMKCDLTPNRVAVWYSAKYNLRLSAFAAQVLAQSKHLKLKKLKLYRSREYNPYVEAVDPVTGTLIPALRSLNDIGRGIVKVPTRPGRGIAQVTRASARGIQGTLQGAAEGVSNMPRLYGSEVREHKKVTGLGSGIAQGTKGLVLGIYDGVSDFVTEPTKGLKNDGFYGAVGGLGVGTLNLVAKPVGGALQFVSMPIEGTARSLSHKEIGKERIVARRAEGIVASERASLQEQYAVIEAFVEYKAKRKGDKKGKGKMKA</sequence>
<dbReference type="SUPFAM" id="SSF53756">
    <property type="entry name" value="UDP-Glycosyltransferase/glycogen phosphorylase"/>
    <property type="match status" value="1"/>
</dbReference>
<feature type="region of interest" description="Disordered" evidence="3">
    <location>
        <begin position="12"/>
        <end position="39"/>
    </location>
</feature>
<proteinExistence type="predicted"/>
<evidence type="ECO:0000259" key="4">
    <source>
        <dbReference type="Pfam" id="PF06722"/>
    </source>
</evidence>
<evidence type="ECO:0000256" key="1">
    <source>
        <dbReference type="ARBA" id="ARBA00022679"/>
    </source>
</evidence>
<dbReference type="PANTHER" id="PTHR48050">
    <property type="entry name" value="STEROL 3-BETA-GLUCOSYLTRANSFERASE"/>
    <property type="match status" value="1"/>
</dbReference>
<dbReference type="FunFam" id="3.40.50.2000:FF:000009">
    <property type="entry name" value="Sterol 3-beta-glucosyltransferase UGT80A2"/>
    <property type="match status" value="1"/>
</dbReference>
<evidence type="ECO:0000256" key="2">
    <source>
        <dbReference type="ARBA" id="ARBA00023172"/>
    </source>
</evidence>
<dbReference type="InterPro" id="IPR002213">
    <property type="entry name" value="UDP_glucos_trans"/>
</dbReference>
<dbReference type="Gene3D" id="1.10.443.10">
    <property type="entry name" value="Intergrase catalytic core"/>
    <property type="match status" value="1"/>
</dbReference>
<dbReference type="GO" id="GO:0006310">
    <property type="term" value="P:DNA recombination"/>
    <property type="evidence" value="ECO:0007669"/>
    <property type="project" value="UniProtKB-KW"/>
</dbReference>
<dbReference type="Gene3D" id="3.40.50.2000">
    <property type="entry name" value="Glycogen Phosphorylase B"/>
    <property type="match status" value="1"/>
</dbReference>
<dbReference type="InterPro" id="IPR010610">
    <property type="entry name" value="EryCIII-like_C"/>
</dbReference>
<gene>
    <name evidence="5" type="ORF">RHS01_05863</name>
</gene>
<comment type="caution">
    <text evidence="5">The sequence shown here is derived from an EMBL/GenBank/DDBJ whole genome shotgun (WGS) entry which is preliminary data.</text>
</comment>
<keyword evidence="1 5" id="KW-0808">Transferase</keyword>
<dbReference type="PANTHER" id="PTHR48050:SF13">
    <property type="entry name" value="STEROL 3-BETA-GLUCOSYLTRANSFERASE UGT80A2"/>
    <property type="match status" value="1"/>
</dbReference>
<dbReference type="Proteomes" id="UP000614334">
    <property type="component" value="Unassembled WGS sequence"/>
</dbReference>
<dbReference type="InterPro" id="IPR011010">
    <property type="entry name" value="DNA_brk_join_enz"/>
</dbReference>
<reference evidence="5" key="1">
    <citation type="submission" date="2020-09" db="EMBL/GenBank/DDBJ databases">
        <title>Comparative genome analyses of four rice-infecting Rhizoctonia solani isolates reveal extensive enrichment of homogalacturonan modification genes.</title>
        <authorList>
            <person name="Lee D.-Y."/>
            <person name="Jeon J."/>
            <person name="Kim K.-T."/>
            <person name="Cheong K."/>
            <person name="Song H."/>
            <person name="Choi G."/>
            <person name="Ko J."/>
            <person name="Opiyo S.O."/>
            <person name="Zuo S."/>
            <person name="Madhav S."/>
            <person name="Lee Y.-H."/>
            <person name="Wang G.-L."/>
        </authorList>
    </citation>
    <scope>NUCLEOTIDE SEQUENCE</scope>
    <source>
        <strain evidence="5">AG1-IA B2</strain>
    </source>
</reference>
<keyword evidence="2" id="KW-0233">DNA recombination</keyword>
<dbReference type="SUPFAM" id="SSF56349">
    <property type="entry name" value="DNA breaking-rejoining enzymes"/>
    <property type="match status" value="1"/>
</dbReference>
<organism evidence="5 6">
    <name type="scientific">Rhizoctonia solani</name>
    <dbReference type="NCBI Taxonomy" id="456999"/>
    <lineage>
        <taxon>Eukaryota</taxon>
        <taxon>Fungi</taxon>
        <taxon>Dikarya</taxon>
        <taxon>Basidiomycota</taxon>
        <taxon>Agaricomycotina</taxon>
        <taxon>Agaricomycetes</taxon>
        <taxon>Cantharellales</taxon>
        <taxon>Ceratobasidiaceae</taxon>
        <taxon>Rhizoctonia</taxon>
    </lineage>
</organism>